<sequence>MKPQQQNIQSQIMAFRISRAVSPCLRQLRRESQLTHTTWNTAIRSISTSPHCSAAVSDIRKPVDQAPATKPPSARPVETRKSQLIRTYTSLLRTTPLILFFQHSNLTAVEWAAVRRELKKALSSVPQPNPIPGKDSLDITPLVQLQVVRTNMLRVALKLVEFYDPEAAAASDKTTRTARGPLVHDLSAAAYDVIKNAEVPEDSNYAQIEPVMVGPLAALVLPAVSPAHVSAALSVLAPVPGKFPAPSRKKNPGYHDPTCQSGLAKLLLVGGRVEGKIFDQSGINWVGGIEGGLDGLRAQLVAMLQGSYNIEKDNAFRLAFYQESLLVLELKYPYLAQATLTYTLSYYQALPLTSSIDYILHSNYLMLQPAVRHPLLQHCSSGLRIGGAFEIDHPAMIIVEPF</sequence>
<dbReference type="InterPro" id="IPR043141">
    <property type="entry name" value="Ribosomal_uL10-like_sf"/>
</dbReference>
<evidence type="ECO:0000256" key="2">
    <source>
        <dbReference type="SAM" id="MobiDB-lite"/>
    </source>
</evidence>
<keyword evidence="4" id="KW-1185">Reference proteome</keyword>
<name>A0A0M9EV78_FUSLA</name>
<gene>
    <name evidence="3" type="ORF">FLAG1_06831</name>
</gene>
<comment type="caution">
    <text evidence="3">The sequence shown here is derived from an EMBL/GenBank/DDBJ whole genome shotgun (WGS) entry which is preliminary data.</text>
</comment>
<protein>
    <submittedName>
        <fullName evidence="3">Ribosomal protein 11 mitochondrial</fullName>
    </submittedName>
</protein>
<feature type="region of interest" description="Disordered" evidence="2">
    <location>
        <begin position="60"/>
        <end position="80"/>
    </location>
</feature>
<dbReference type="Proteomes" id="UP000037904">
    <property type="component" value="Unassembled WGS sequence"/>
</dbReference>
<evidence type="ECO:0000313" key="3">
    <source>
        <dbReference type="EMBL" id="KPA40310.1"/>
    </source>
</evidence>
<evidence type="ECO:0000313" key="4">
    <source>
        <dbReference type="Proteomes" id="UP000037904"/>
    </source>
</evidence>
<keyword evidence="3" id="KW-0687">Ribonucleoprotein</keyword>
<reference evidence="3 4" key="1">
    <citation type="submission" date="2015-04" db="EMBL/GenBank/DDBJ databases">
        <title>The draft genome sequence of Fusarium langsethiae, a T-2/HT-2 mycotoxin producer.</title>
        <authorList>
            <person name="Lysoe E."/>
            <person name="Divon H.H."/>
            <person name="Terzi V."/>
            <person name="Orru L."/>
            <person name="Lamontanara A."/>
            <person name="Kolseth A.-K."/>
            <person name="Frandsen R.J."/>
            <person name="Nielsen K."/>
            <person name="Thrane U."/>
        </authorList>
    </citation>
    <scope>NUCLEOTIDE SEQUENCE [LARGE SCALE GENOMIC DNA]</scope>
    <source>
        <strain evidence="3 4">Fl201059</strain>
    </source>
</reference>
<accession>A0A0M9EV78</accession>
<dbReference type="EMBL" id="JXCE01000142">
    <property type="protein sequence ID" value="KPA40310.1"/>
    <property type="molecule type" value="Genomic_DNA"/>
</dbReference>
<dbReference type="AlphaFoldDB" id="A0A0M9EV78"/>
<organism evidence="3 4">
    <name type="scientific">Fusarium langsethiae</name>
    <dbReference type="NCBI Taxonomy" id="179993"/>
    <lineage>
        <taxon>Eukaryota</taxon>
        <taxon>Fungi</taxon>
        <taxon>Dikarya</taxon>
        <taxon>Ascomycota</taxon>
        <taxon>Pezizomycotina</taxon>
        <taxon>Sordariomycetes</taxon>
        <taxon>Hypocreomycetidae</taxon>
        <taxon>Hypocreales</taxon>
        <taxon>Nectriaceae</taxon>
        <taxon>Fusarium</taxon>
    </lineage>
</organism>
<dbReference type="GO" id="GO:0005840">
    <property type="term" value="C:ribosome"/>
    <property type="evidence" value="ECO:0007669"/>
    <property type="project" value="UniProtKB-KW"/>
</dbReference>
<evidence type="ECO:0000256" key="1">
    <source>
        <dbReference type="ARBA" id="ARBA00008889"/>
    </source>
</evidence>
<dbReference type="PANTHER" id="PTHR11560">
    <property type="entry name" value="39S RIBOSOMAL PROTEIN L10, MITOCHONDRIAL"/>
    <property type="match status" value="1"/>
</dbReference>
<proteinExistence type="inferred from homology"/>
<comment type="similarity">
    <text evidence="1">Belongs to the universal ribosomal protein uL10 family.</text>
</comment>
<keyword evidence="3" id="KW-0689">Ribosomal protein</keyword>
<dbReference type="SUPFAM" id="SSF160369">
    <property type="entry name" value="Ribosomal protein L10-like"/>
    <property type="match status" value="1"/>
</dbReference>
<dbReference type="Gene3D" id="3.30.70.1730">
    <property type="match status" value="1"/>
</dbReference>
<dbReference type="InterPro" id="IPR047865">
    <property type="entry name" value="Ribosomal_uL10_bac_type"/>
</dbReference>